<dbReference type="SUPFAM" id="SSF47413">
    <property type="entry name" value="lambda repressor-like DNA-binding domains"/>
    <property type="match status" value="1"/>
</dbReference>
<dbReference type="InterPro" id="IPR001387">
    <property type="entry name" value="Cro/C1-type_HTH"/>
</dbReference>
<gene>
    <name evidence="4" type="ORF">SAMN02982929_03982</name>
    <name evidence="5" type="ORF">SAMN05216506_102577</name>
</gene>
<feature type="domain" description="HTH cro/C1-type" evidence="3">
    <location>
        <begin position="19"/>
        <end position="74"/>
    </location>
</feature>
<evidence type="ECO:0000313" key="7">
    <source>
        <dbReference type="Proteomes" id="UP000236729"/>
    </source>
</evidence>
<feature type="transmembrane region" description="Helical" evidence="2">
    <location>
        <begin position="634"/>
        <end position="655"/>
    </location>
</feature>
<keyword evidence="2" id="KW-0812">Transmembrane</keyword>
<feature type="transmembrane region" description="Helical" evidence="2">
    <location>
        <begin position="451"/>
        <end position="474"/>
    </location>
</feature>
<evidence type="ECO:0000256" key="1">
    <source>
        <dbReference type="SAM" id="MobiDB-lite"/>
    </source>
</evidence>
<dbReference type="SMART" id="SM00530">
    <property type="entry name" value="HTH_XRE"/>
    <property type="match status" value="1"/>
</dbReference>
<feature type="transmembrane region" description="Helical" evidence="2">
    <location>
        <begin position="494"/>
        <end position="518"/>
    </location>
</feature>
<protein>
    <submittedName>
        <fullName evidence="4">NACHT domain-containing protein</fullName>
    </submittedName>
</protein>
<evidence type="ECO:0000313" key="5">
    <source>
        <dbReference type="EMBL" id="SFD11408.1"/>
    </source>
</evidence>
<sequence length="762" mass="82291">MAEIIPTGAHVTSEFGPLLRQLRKQAGMTQERLAERSELAVRTIRRLETGAGNDPRVGTVKLLARALDLSPDDRQRLMAAASSTPLPAGEPAAEAPAERPAEAPPERRTAAQRALDEAAEQLAQVVAARWQREEEHRRVHDPFQLPVRFRVGESTGGLGEIVDVYRRTPSGRLVVLGRPGSGKTILALRFVLDHLRTRRDADPVPVIFSVGSWDPTATALRDWLIDQLLRDYPGLVATAPDGSTLAAALVEAGRVLPVLDGFDEISNALHRAALEALNATTLPLLLTSRPGEYGRAVEATALARAAEIELADLTRADLADYLGATWDPVLDELRDRPESGAAANITAALTTPLMVVLARTVYRDANPSELLDTARFPTPGAIEAHLLGSFVPTLYRPGPPQQSTSGRPRRSWDPALVQRWLGHLAHHLDRRGTTDIAWWQLGGTVRRSTRILAVVVASAVITSLLDLTLSLPAYLQHLGFAGGIGAAVLEASLIGLAIGLAIGLVHGMAIVYGGVQFRPTRMQVRLRGRSAGRKTSRSYIRRFGAGMVGGFVVGIGVSSTNTLVRGLLHGFPPAEAAIGVTLVDAFLFGLIFGLSAALVLMLAAVLEKPLDIDSAADPVAMLAENRRTVRRQTLLLLPVLVLSIAFGGQLVISLFQGTLGRLVWLPHGAFVGLLGGISVTLAYALAFTAWGQWILLARLWLPLTGRLPWVTVEFLADAYERGVLRQSGAVYQFRHARLQEHLSRAYLSSARRSESGIRRRAL</sequence>
<dbReference type="CDD" id="cd00093">
    <property type="entry name" value="HTH_XRE"/>
    <property type="match status" value="1"/>
</dbReference>
<dbReference type="SUPFAM" id="SSF52540">
    <property type="entry name" value="P-loop containing nucleoside triphosphate hydrolases"/>
    <property type="match status" value="1"/>
</dbReference>
<dbReference type="InterPro" id="IPR010982">
    <property type="entry name" value="Lambda_DNA-bd_dom_sf"/>
</dbReference>
<accession>A0A1H6D4N0</accession>
<proteinExistence type="predicted"/>
<dbReference type="RefSeq" id="WP_093349802.1">
    <property type="nucleotide sequence ID" value="NZ_FNVB01000005.1"/>
</dbReference>
<dbReference type="GO" id="GO:0003677">
    <property type="term" value="F:DNA binding"/>
    <property type="evidence" value="ECO:0007669"/>
    <property type="project" value="InterPro"/>
</dbReference>
<organism evidence="4 7">
    <name type="scientific">Saccharopolyspora kobensis</name>
    <dbReference type="NCBI Taxonomy" id="146035"/>
    <lineage>
        <taxon>Bacteria</taxon>
        <taxon>Bacillati</taxon>
        <taxon>Actinomycetota</taxon>
        <taxon>Actinomycetes</taxon>
        <taxon>Pseudonocardiales</taxon>
        <taxon>Pseudonocardiaceae</taxon>
        <taxon>Saccharopolyspora</taxon>
    </lineage>
</organism>
<evidence type="ECO:0000259" key="3">
    <source>
        <dbReference type="PROSITE" id="PS50943"/>
    </source>
</evidence>
<dbReference type="Gene3D" id="3.40.50.300">
    <property type="entry name" value="P-loop containing nucleotide triphosphate hydrolases"/>
    <property type="match status" value="1"/>
</dbReference>
<dbReference type="PROSITE" id="PS50943">
    <property type="entry name" value="HTH_CROC1"/>
    <property type="match status" value="1"/>
</dbReference>
<dbReference type="Pfam" id="PF05729">
    <property type="entry name" value="NACHT"/>
    <property type="match status" value="1"/>
</dbReference>
<dbReference type="Pfam" id="PF01381">
    <property type="entry name" value="HTH_3"/>
    <property type="match status" value="1"/>
</dbReference>
<reference evidence="4" key="1">
    <citation type="submission" date="2016-10" db="EMBL/GenBank/DDBJ databases">
        <authorList>
            <person name="de Groot N.N."/>
        </authorList>
    </citation>
    <scope>NUCLEOTIDE SEQUENCE [LARGE SCALE GENOMIC DNA]</scope>
    <source>
        <strain evidence="4">ATCC 20501</strain>
    </source>
</reference>
<dbReference type="Gene3D" id="1.10.260.40">
    <property type="entry name" value="lambda repressor-like DNA-binding domains"/>
    <property type="match status" value="1"/>
</dbReference>
<dbReference type="InterPro" id="IPR027417">
    <property type="entry name" value="P-loop_NTPase"/>
</dbReference>
<dbReference type="EMBL" id="FNVB01000005">
    <property type="protein sequence ID" value="SEG80292.1"/>
    <property type="molecule type" value="Genomic_DNA"/>
</dbReference>
<dbReference type="Proteomes" id="UP000236729">
    <property type="component" value="Unassembled WGS sequence"/>
</dbReference>
<keyword evidence="6" id="KW-1185">Reference proteome</keyword>
<feature type="transmembrane region" description="Helical" evidence="2">
    <location>
        <begin position="577"/>
        <end position="606"/>
    </location>
</feature>
<evidence type="ECO:0000313" key="4">
    <source>
        <dbReference type="EMBL" id="SEG80292.1"/>
    </source>
</evidence>
<dbReference type="AlphaFoldDB" id="A0A1H6D4N0"/>
<evidence type="ECO:0000256" key="2">
    <source>
        <dbReference type="SAM" id="Phobius"/>
    </source>
</evidence>
<dbReference type="Proteomes" id="UP000199690">
    <property type="component" value="Unassembled WGS sequence"/>
</dbReference>
<feature type="compositionally biased region" description="Basic and acidic residues" evidence="1">
    <location>
        <begin position="96"/>
        <end position="109"/>
    </location>
</feature>
<accession>A0A1I1PUW9</accession>
<dbReference type="EMBL" id="FOME01000002">
    <property type="protein sequence ID" value="SFD11408.1"/>
    <property type="molecule type" value="Genomic_DNA"/>
</dbReference>
<keyword evidence="2" id="KW-0472">Membrane</keyword>
<dbReference type="InterPro" id="IPR007111">
    <property type="entry name" value="NACHT_NTPase"/>
</dbReference>
<keyword evidence="2" id="KW-1133">Transmembrane helix</keyword>
<feature type="transmembrane region" description="Helical" evidence="2">
    <location>
        <begin position="539"/>
        <end position="557"/>
    </location>
</feature>
<feature type="transmembrane region" description="Helical" evidence="2">
    <location>
        <begin position="667"/>
        <end position="690"/>
    </location>
</feature>
<name>A0A1H6D4N0_9PSEU</name>
<reference evidence="6 7" key="2">
    <citation type="submission" date="2016-10" db="EMBL/GenBank/DDBJ databases">
        <authorList>
            <person name="Varghese N."/>
            <person name="Submissions S."/>
        </authorList>
    </citation>
    <scope>NUCLEOTIDE SEQUENCE [LARGE SCALE GENOMIC DNA]</scope>
    <source>
        <strain evidence="7">ATCC 20501</strain>
        <strain evidence="5 6">CGMCC 4.3529</strain>
    </source>
</reference>
<feature type="region of interest" description="Disordered" evidence="1">
    <location>
        <begin position="81"/>
        <end position="114"/>
    </location>
</feature>
<evidence type="ECO:0000313" key="6">
    <source>
        <dbReference type="Proteomes" id="UP000199690"/>
    </source>
</evidence>